<dbReference type="GO" id="GO:0003680">
    <property type="term" value="F:minor groove of adenine-thymine-rich DNA binding"/>
    <property type="evidence" value="ECO:0007669"/>
    <property type="project" value="InterPro"/>
</dbReference>
<dbReference type="CDD" id="cd11378">
    <property type="entry name" value="DUF296"/>
    <property type="match status" value="1"/>
</dbReference>
<dbReference type="EMBL" id="JAYKXN010000003">
    <property type="protein sequence ID" value="KAK7300241.1"/>
    <property type="molecule type" value="Genomic_DNA"/>
</dbReference>
<dbReference type="PROSITE" id="PS51742">
    <property type="entry name" value="PPC"/>
    <property type="match status" value="1"/>
</dbReference>
<protein>
    <recommendedName>
        <fullName evidence="6">PPC domain-containing protein</fullName>
    </recommendedName>
</protein>
<dbReference type="GO" id="GO:0005634">
    <property type="term" value="C:nucleus"/>
    <property type="evidence" value="ECO:0007669"/>
    <property type="project" value="TreeGrafter"/>
</dbReference>
<gene>
    <name evidence="7" type="ORF">RJT34_11081</name>
</gene>
<evidence type="ECO:0000256" key="3">
    <source>
        <dbReference type="ARBA" id="ARBA00023163"/>
    </source>
</evidence>
<dbReference type="InterPro" id="IPR005175">
    <property type="entry name" value="PPC_dom"/>
</dbReference>
<keyword evidence="4" id="KW-0539">Nucleus</keyword>
<evidence type="ECO:0000313" key="8">
    <source>
        <dbReference type="Proteomes" id="UP001359559"/>
    </source>
</evidence>
<feature type="region of interest" description="Disordered" evidence="5">
    <location>
        <begin position="1"/>
        <end position="41"/>
    </location>
</feature>
<dbReference type="Pfam" id="PF03479">
    <property type="entry name" value="PCC"/>
    <property type="match status" value="1"/>
</dbReference>
<feature type="domain" description="PPC" evidence="6">
    <location>
        <begin position="109"/>
        <end position="257"/>
    </location>
</feature>
<dbReference type="SUPFAM" id="SSF117856">
    <property type="entry name" value="AF0104/ALDC/Ptd012-like"/>
    <property type="match status" value="1"/>
</dbReference>
<keyword evidence="1" id="KW-0805">Transcription regulation</keyword>
<keyword evidence="2" id="KW-0238">DNA-binding</keyword>
<evidence type="ECO:0000256" key="5">
    <source>
        <dbReference type="SAM" id="MobiDB-lite"/>
    </source>
</evidence>
<evidence type="ECO:0000256" key="4">
    <source>
        <dbReference type="ARBA" id="ARBA00023242"/>
    </source>
</evidence>
<accession>A0AAN9JLE5</accession>
<dbReference type="Gene3D" id="3.30.1330.80">
    <property type="entry name" value="Hypothetical protein, similar to alpha- acetolactate decarboxylase, domain 2"/>
    <property type="match status" value="1"/>
</dbReference>
<dbReference type="PANTHER" id="PTHR31100:SF63">
    <property type="entry name" value="AT-HOOK MOTIF NUCLEAR-LOCALIZED PROTEIN"/>
    <property type="match status" value="1"/>
</dbReference>
<proteinExistence type="predicted"/>
<feature type="compositionally biased region" description="Basic residues" evidence="5">
    <location>
        <begin position="86"/>
        <end position="99"/>
    </location>
</feature>
<feature type="compositionally biased region" description="Low complexity" evidence="5">
    <location>
        <begin position="8"/>
        <end position="34"/>
    </location>
</feature>
<name>A0AAN9JLE5_CLITE</name>
<evidence type="ECO:0000259" key="6">
    <source>
        <dbReference type="PROSITE" id="PS51742"/>
    </source>
</evidence>
<dbReference type="GO" id="GO:0003700">
    <property type="term" value="F:DNA-binding transcription factor activity"/>
    <property type="evidence" value="ECO:0007669"/>
    <property type="project" value="TreeGrafter"/>
</dbReference>
<reference evidence="7 8" key="1">
    <citation type="submission" date="2024-01" db="EMBL/GenBank/DDBJ databases">
        <title>The genomes of 5 underutilized Papilionoideae crops provide insights into root nodulation and disease resistance.</title>
        <authorList>
            <person name="Yuan L."/>
        </authorList>
    </citation>
    <scope>NUCLEOTIDE SEQUENCE [LARGE SCALE GENOMIC DNA]</scope>
    <source>
        <strain evidence="7">LY-2023</strain>
        <tissue evidence="7">Leaf</tissue>
    </source>
</reference>
<organism evidence="7 8">
    <name type="scientific">Clitoria ternatea</name>
    <name type="common">Butterfly pea</name>
    <dbReference type="NCBI Taxonomy" id="43366"/>
    <lineage>
        <taxon>Eukaryota</taxon>
        <taxon>Viridiplantae</taxon>
        <taxon>Streptophyta</taxon>
        <taxon>Embryophyta</taxon>
        <taxon>Tracheophyta</taxon>
        <taxon>Spermatophyta</taxon>
        <taxon>Magnoliopsida</taxon>
        <taxon>eudicotyledons</taxon>
        <taxon>Gunneridae</taxon>
        <taxon>Pentapetalae</taxon>
        <taxon>rosids</taxon>
        <taxon>fabids</taxon>
        <taxon>Fabales</taxon>
        <taxon>Fabaceae</taxon>
        <taxon>Papilionoideae</taxon>
        <taxon>50 kb inversion clade</taxon>
        <taxon>NPAAA clade</taxon>
        <taxon>indigoferoid/millettioid clade</taxon>
        <taxon>Phaseoleae</taxon>
        <taxon>Clitoria</taxon>
    </lineage>
</organism>
<sequence>MANNVCASSSSPPSENDTSSQSLTSFTNLSNSSFGMSDVSKDKKPFACNTNGKLPLSLPFQPPCGILSHVPISEVQPQTTVVASAKKPRGRPRGSRNKPKQPTVIMEDADFYKPMMLEIPPGVDVVQAIIDVAHRQQVSIIVHNASGTINEATLGHNFQSPPTISLRGDLNIVYFNGTYISNSLMPPSSSEPNYCSFGIQFSCNNSGQQSRIYGGIVGGKVIASSKVMVMTSIFKKHYSLKVEANDEGKKNNNSDIAAHGTPNTSNNNASMFNLSTFGVVAATASGATATSPSSNVNLLSWNNTTHHHDNY</sequence>
<feature type="region of interest" description="Disordered" evidence="5">
    <location>
        <begin position="78"/>
        <end position="101"/>
    </location>
</feature>
<dbReference type="Proteomes" id="UP001359559">
    <property type="component" value="Unassembled WGS sequence"/>
</dbReference>
<evidence type="ECO:0000256" key="2">
    <source>
        <dbReference type="ARBA" id="ARBA00023125"/>
    </source>
</evidence>
<dbReference type="InterPro" id="IPR014476">
    <property type="entry name" value="AHL15-29"/>
</dbReference>
<dbReference type="PANTHER" id="PTHR31100">
    <property type="entry name" value="AT-HOOK MOTIF NUCLEAR-LOCALIZED PROTEIN 15"/>
    <property type="match status" value="1"/>
</dbReference>
<evidence type="ECO:0000256" key="1">
    <source>
        <dbReference type="ARBA" id="ARBA00023015"/>
    </source>
</evidence>
<comment type="caution">
    <text evidence="7">The sequence shown here is derived from an EMBL/GenBank/DDBJ whole genome shotgun (WGS) entry which is preliminary data.</text>
</comment>
<keyword evidence="8" id="KW-1185">Reference proteome</keyword>
<keyword evidence="3" id="KW-0804">Transcription</keyword>
<dbReference type="AlphaFoldDB" id="A0AAN9JLE5"/>
<evidence type="ECO:0000313" key="7">
    <source>
        <dbReference type="EMBL" id="KAK7300241.1"/>
    </source>
</evidence>